<evidence type="ECO:0000256" key="2">
    <source>
        <dbReference type="ARBA" id="ARBA00023015"/>
    </source>
</evidence>
<evidence type="ECO:0000313" key="6">
    <source>
        <dbReference type="EMBL" id="GGW89959.1"/>
    </source>
</evidence>
<dbReference type="PROSITE" id="PS50931">
    <property type="entry name" value="HTH_LYSR"/>
    <property type="match status" value="1"/>
</dbReference>
<dbReference type="Gene3D" id="1.10.10.10">
    <property type="entry name" value="Winged helix-like DNA-binding domain superfamily/Winged helix DNA-binding domain"/>
    <property type="match status" value="1"/>
</dbReference>
<name>A0A918JML9_9BURK</name>
<dbReference type="GO" id="GO:0003700">
    <property type="term" value="F:DNA-binding transcription factor activity"/>
    <property type="evidence" value="ECO:0007669"/>
    <property type="project" value="InterPro"/>
</dbReference>
<dbReference type="InterPro" id="IPR000847">
    <property type="entry name" value="LysR_HTH_N"/>
</dbReference>
<dbReference type="AlphaFoldDB" id="A0A918JML9"/>
<dbReference type="Pfam" id="PF03466">
    <property type="entry name" value="LysR_substrate"/>
    <property type="match status" value="1"/>
</dbReference>
<feature type="domain" description="HTH lysR-type" evidence="5">
    <location>
        <begin position="6"/>
        <end position="63"/>
    </location>
</feature>
<organism evidence="6 7">
    <name type="scientific">Advenella faeciporci</name>
    <dbReference type="NCBI Taxonomy" id="797535"/>
    <lineage>
        <taxon>Bacteria</taxon>
        <taxon>Pseudomonadati</taxon>
        <taxon>Pseudomonadota</taxon>
        <taxon>Betaproteobacteria</taxon>
        <taxon>Burkholderiales</taxon>
        <taxon>Alcaligenaceae</taxon>
    </lineage>
</organism>
<sequence length="299" mass="33724">MRKGVPNLGALQAFEASARLGSFSRAAEELSLTHSAVFRQVAGLEERLGVELFTRVRRRIVLTDHGAEYAARVRHHLEQLQKDTFGLISRAGIGRSLHIGTVPTLATTWLIPRLAGFQRQYPDIAISLSIKTAPFLFKDFPVDAAIYHAEQPWSNTHSIRLFYEQELIPVCSSQLLARVKNKGVRALAEMTHLHMMTRPDAWMQWYEHNHYDCEPHILAGPRYEVFSMLLAAVDAGLGMGLFPAFIAREHIKSGRFVMPVPAVLPVDKSYYFGYPDDRKTSEALGLFEQWLVTQALQPA</sequence>
<dbReference type="FunFam" id="1.10.10.10:FF:000001">
    <property type="entry name" value="LysR family transcriptional regulator"/>
    <property type="match status" value="1"/>
</dbReference>
<proteinExistence type="inferred from homology"/>
<evidence type="ECO:0000256" key="4">
    <source>
        <dbReference type="ARBA" id="ARBA00023163"/>
    </source>
</evidence>
<dbReference type="InterPro" id="IPR005119">
    <property type="entry name" value="LysR_subst-bd"/>
</dbReference>
<dbReference type="InterPro" id="IPR036390">
    <property type="entry name" value="WH_DNA-bd_sf"/>
</dbReference>
<dbReference type="SUPFAM" id="SSF53850">
    <property type="entry name" value="Periplasmic binding protein-like II"/>
    <property type="match status" value="1"/>
</dbReference>
<evidence type="ECO:0000259" key="5">
    <source>
        <dbReference type="PROSITE" id="PS50931"/>
    </source>
</evidence>
<evidence type="ECO:0000313" key="7">
    <source>
        <dbReference type="Proteomes" id="UP000608345"/>
    </source>
</evidence>
<dbReference type="SUPFAM" id="SSF46785">
    <property type="entry name" value="Winged helix' DNA-binding domain"/>
    <property type="match status" value="1"/>
</dbReference>
<dbReference type="InterPro" id="IPR036388">
    <property type="entry name" value="WH-like_DNA-bd_sf"/>
</dbReference>
<gene>
    <name evidence="6" type="ORF">GCM10011450_20260</name>
</gene>
<dbReference type="PRINTS" id="PR00039">
    <property type="entry name" value="HTHLYSR"/>
</dbReference>
<dbReference type="Proteomes" id="UP000608345">
    <property type="component" value="Unassembled WGS sequence"/>
</dbReference>
<keyword evidence="7" id="KW-1185">Reference proteome</keyword>
<dbReference type="RefSeq" id="WP_189385374.1">
    <property type="nucleotide sequence ID" value="NZ_BAABFY010000051.1"/>
</dbReference>
<keyword evidence="4" id="KW-0804">Transcription</keyword>
<reference evidence="6" key="2">
    <citation type="submission" date="2020-09" db="EMBL/GenBank/DDBJ databases">
        <authorList>
            <person name="Sun Q."/>
            <person name="Kim S."/>
        </authorList>
    </citation>
    <scope>NUCLEOTIDE SEQUENCE</scope>
    <source>
        <strain evidence="6">KCTC 23732</strain>
    </source>
</reference>
<dbReference type="InterPro" id="IPR058163">
    <property type="entry name" value="LysR-type_TF_proteobact-type"/>
</dbReference>
<dbReference type="Pfam" id="PF00126">
    <property type="entry name" value="HTH_1"/>
    <property type="match status" value="1"/>
</dbReference>
<dbReference type="Gene3D" id="3.40.190.10">
    <property type="entry name" value="Periplasmic binding protein-like II"/>
    <property type="match status" value="2"/>
</dbReference>
<comment type="similarity">
    <text evidence="1">Belongs to the LysR transcriptional regulatory family.</text>
</comment>
<protein>
    <submittedName>
        <fullName evidence="6">LysR family transcriptional regulator</fullName>
    </submittedName>
</protein>
<dbReference type="PANTHER" id="PTHR30537">
    <property type="entry name" value="HTH-TYPE TRANSCRIPTIONAL REGULATOR"/>
    <property type="match status" value="1"/>
</dbReference>
<comment type="caution">
    <text evidence="6">The sequence shown here is derived from an EMBL/GenBank/DDBJ whole genome shotgun (WGS) entry which is preliminary data.</text>
</comment>
<dbReference type="PANTHER" id="PTHR30537:SF26">
    <property type="entry name" value="GLYCINE CLEAVAGE SYSTEM TRANSCRIPTIONAL ACTIVATOR"/>
    <property type="match status" value="1"/>
</dbReference>
<reference evidence="6" key="1">
    <citation type="journal article" date="2014" name="Int. J. Syst. Evol. Microbiol.">
        <title>Complete genome sequence of Corynebacterium casei LMG S-19264T (=DSM 44701T), isolated from a smear-ripened cheese.</title>
        <authorList>
            <consortium name="US DOE Joint Genome Institute (JGI-PGF)"/>
            <person name="Walter F."/>
            <person name="Albersmeier A."/>
            <person name="Kalinowski J."/>
            <person name="Ruckert C."/>
        </authorList>
    </citation>
    <scope>NUCLEOTIDE SEQUENCE</scope>
    <source>
        <strain evidence="6">KCTC 23732</strain>
    </source>
</reference>
<accession>A0A918JML9</accession>
<evidence type="ECO:0000256" key="1">
    <source>
        <dbReference type="ARBA" id="ARBA00009437"/>
    </source>
</evidence>
<dbReference type="EMBL" id="BMYS01000014">
    <property type="protein sequence ID" value="GGW89959.1"/>
    <property type="molecule type" value="Genomic_DNA"/>
</dbReference>
<dbReference type="GO" id="GO:0006351">
    <property type="term" value="P:DNA-templated transcription"/>
    <property type="evidence" value="ECO:0007669"/>
    <property type="project" value="TreeGrafter"/>
</dbReference>
<evidence type="ECO:0000256" key="3">
    <source>
        <dbReference type="ARBA" id="ARBA00023125"/>
    </source>
</evidence>
<keyword evidence="2" id="KW-0805">Transcription regulation</keyword>
<keyword evidence="3" id="KW-0238">DNA-binding</keyword>
<dbReference type="GO" id="GO:0043565">
    <property type="term" value="F:sequence-specific DNA binding"/>
    <property type="evidence" value="ECO:0007669"/>
    <property type="project" value="TreeGrafter"/>
</dbReference>